<name>A0ABT8SL16_9CAUL</name>
<keyword evidence="2" id="KW-1185">Reference proteome</keyword>
<gene>
    <name evidence="1" type="ORF">Q0812_07105</name>
</gene>
<reference evidence="1" key="1">
    <citation type="submission" date="2023-07" db="EMBL/GenBank/DDBJ databases">
        <title>Brevundimonas soil sp. nov., isolated from the soil of chemical plant.</title>
        <authorList>
            <person name="Wu N."/>
        </authorList>
    </citation>
    <scope>NUCLEOTIDE SEQUENCE</scope>
    <source>
        <strain evidence="1">XZ-24</strain>
    </source>
</reference>
<organism evidence="1 2">
    <name type="scientific">Peiella sedimenti</name>
    <dbReference type="NCBI Taxonomy" id="3061083"/>
    <lineage>
        <taxon>Bacteria</taxon>
        <taxon>Pseudomonadati</taxon>
        <taxon>Pseudomonadota</taxon>
        <taxon>Alphaproteobacteria</taxon>
        <taxon>Caulobacterales</taxon>
        <taxon>Caulobacteraceae</taxon>
        <taxon>Peiella</taxon>
    </lineage>
</organism>
<dbReference type="Proteomes" id="UP001169063">
    <property type="component" value="Unassembled WGS sequence"/>
</dbReference>
<evidence type="ECO:0000313" key="2">
    <source>
        <dbReference type="Proteomes" id="UP001169063"/>
    </source>
</evidence>
<proteinExistence type="predicted"/>
<evidence type="ECO:0000313" key="1">
    <source>
        <dbReference type="EMBL" id="MDO1559194.1"/>
    </source>
</evidence>
<dbReference type="EMBL" id="JAUKTR010000002">
    <property type="protein sequence ID" value="MDO1559194.1"/>
    <property type="molecule type" value="Genomic_DNA"/>
</dbReference>
<dbReference type="PROSITE" id="PS51257">
    <property type="entry name" value="PROKAR_LIPOPROTEIN"/>
    <property type="match status" value="1"/>
</dbReference>
<accession>A0ABT8SL16</accession>
<sequence length="179" mass="18493">MAGIRAALFVGCALVVVGCGPSAEERERAMHTACVGRVLASTMADDLYLNTAALAEREQLVQAVDMTGCPAEFMASFAAYSGAITTARLASARYAEHQAGREQAQSSSVGVGLLEWATGGSTGATPMRDWNARNVQLRAELDEAGAAVTRADAALMTTAGYFGVYRQTPAPDTASAPAG</sequence>
<comment type="caution">
    <text evidence="1">The sequence shown here is derived from an EMBL/GenBank/DDBJ whole genome shotgun (WGS) entry which is preliminary data.</text>
</comment>
<protein>
    <recommendedName>
        <fullName evidence="3">Lipoprotein</fullName>
    </recommendedName>
</protein>
<dbReference type="RefSeq" id="WP_302109616.1">
    <property type="nucleotide sequence ID" value="NZ_JAUKTR010000002.1"/>
</dbReference>
<evidence type="ECO:0008006" key="3">
    <source>
        <dbReference type="Google" id="ProtNLM"/>
    </source>
</evidence>